<dbReference type="Proteomes" id="UP000659344">
    <property type="component" value="Unassembled WGS sequence"/>
</dbReference>
<proteinExistence type="predicted"/>
<sequence length="106" mass="12063">MKNSPDDLNPDELAVSTLYRKGTSKGTYRWPGEKSRKIDQVSLKGTRKVYQSNSWNGEKIPIDSIENNGRCEGQISIEEDNFVLLGVVNGTERSNLKISHQRRRLI</sequence>
<protein>
    <submittedName>
        <fullName evidence="1">Uncharacterized protein</fullName>
    </submittedName>
</protein>
<accession>A0ABQ1YS97</accession>
<name>A0ABQ1YS97_9BACL</name>
<keyword evidence="2" id="KW-1185">Reference proteome</keyword>
<organism evidence="1 2">
    <name type="scientific">Paenibacillus segetis</name>
    <dbReference type="NCBI Taxonomy" id="1325360"/>
    <lineage>
        <taxon>Bacteria</taxon>
        <taxon>Bacillati</taxon>
        <taxon>Bacillota</taxon>
        <taxon>Bacilli</taxon>
        <taxon>Bacillales</taxon>
        <taxon>Paenibacillaceae</taxon>
        <taxon>Paenibacillus</taxon>
    </lineage>
</organism>
<comment type="caution">
    <text evidence="1">The sequence shown here is derived from an EMBL/GenBank/DDBJ whole genome shotgun (WGS) entry which is preliminary data.</text>
</comment>
<evidence type="ECO:0000313" key="1">
    <source>
        <dbReference type="EMBL" id="GGH35231.1"/>
    </source>
</evidence>
<dbReference type="RefSeq" id="WP_188541766.1">
    <property type="nucleotide sequence ID" value="NZ_BMFT01000003.1"/>
</dbReference>
<reference evidence="2" key="1">
    <citation type="journal article" date="2019" name="Int. J. Syst. Evol. Microbiol.">
        <title>The Global Catalogue of Microorganisms (GCM) 10K type strain sequencing project: providing services to taxonomists for standard genome sequencing and annotation.</title>
        <authorList>
            <consortium name="The Broad Institute Genomics Platform"/>
            <consortium name="The Broad Institute Genome Sequencing Center for Infectious Disease"/>
            <person name="Wu L."/>
            <person name="Ma J."/>
        </authorList>
    </citation>
    <scope>NUCLEOTIDE SEQUENCE [LARGE SCALE GENOMIC DNA]</scope>
    <source>
        <strain evidence="2">CGMCC 1.12769</strain>
    </source>
</reference>
<dbReference type="EMBL" id="BMFT01000003">
    <property type="protein sequence ID" value="GGH35231.1"/>
    <property type="molecule type" value="Genomic_DNA"/>
</dbReference>
<evidence type="ECO:0000313" key="2">
    <source>
        <dbReference type="Proteomes" id="UP000659344"/>
    </source>
</evidence>
<gene>
    <name evidence="1" type="ORF">GCM10008013_41430</name>
</gene>